<reference evidence="2 3" key="1">
    <citation type="submission" date="2019-01" db="EMBL/GenBank/DDBJ databases">
        <title>Geovibrio thiophilus DSM 11263, complete genome.</title>
        <authorList>
            <person name="Spring S."/>
            <person name="Bunk B."/>
            <person name="Sproer C."/>
        </authorList>
    </citation>
    <scope>NUCLEOTIDE SEQUENCE [LARGE SCALE GENOMIC DNA]</scope>
    <source>
        <strain evidence="2 3">DSM 11263</strain>
    </source>
</reference>
<sequence length="320" mass="33781">MKKMLVTLLAVICAASAYAAPVKVGISQIVEHPALDATRKGIIDAVTACGYVEGKDIVYDVQIAQGNVATANQIAKKFVGDKDNIVIGIATPNSQSLKQVVEKSGLNIPVIFSAVTDPVGAKLVKSIEKSGGNITGVSDLTPVKAQLEVFKEFGLNVKNVGILYNPGEQNSRALVDLAKAASKELGINIIDATVTNSSGVYMAAKSLVGRADAMYVPTDNTVVSALESAVQVAYEANIPLIMGDTDSVVRGALAAKGFNYYKHGVQTGKIVCRVLKGEKAENIPVQFQNELEFYVNLKAAKEMGVNVPESVIKSADKVIE</sequence>
<evidence type="ECO:0000313" key="2">
    <source>
        <dbReference type="EMBL" id="QAR33821.1"/>
    </source>
</evidence>
<protein>
    <submittedName>
        <fullName evidence="2">ABC transporter substrate-binding protein</fullName>
    </submittedName>
</protein>
<organism evidence="2 3">
    <name type="scientific">Geovibrio thiophilus</name>
    <dbReference type="NCBI Taxonomy" id="139438"/>
    <lineage>
        <taxon>Bacteria</taxon>
        <taxon>Pseudomonadati</taxon>
        <taxon>Deferribacterota</taxon>
        <taxon>Deferribacteres</taxon>
        <taxon>Deferribacterales</taxon>
        <taxon>Geovibrionaceae</taxon>
        <taxon>Geovibrio</taxon>
    </lineage>
</organism>
<dbReference type="AlphaFoldDB" id="A0A3R5UVN4"/>
<dbReference type="Gene3D" id="3.40.50.2300">
    <property type="match status" value="2"/>
</dbReference>
<evidence type="ECO:0000313" key="3">
    <source>
        <dbReference type="Proteomes" id="UP000287502"/>
    </source>
</evidence>
<dbReference type="OrthoDB" id="9776955at2"/>
<dbReference type="Pfam" id="PF04392">
    <property type="entry name" value="ABC_sub_bind"/>
    <property type="match status" value="1"/>
</dbReference>
<gene>
    <name evidence="2" type="ORF">EP073_10505</name>
</gene>
<evidence type="ECO:0000256" key="1">
    <source>
        <dbReference type="SAM" id="SignalP"/>
    </source>
</evidence>
<keyword evidence="1" id="KW-0732">Signal</keyword>
<keyword evidence="3" id="KW-1185">Reference proteome</keyword>
<dbReference type="EMBL" id="CP035108">
    <property type="protein sequence ID" value="QAR33821.1"/>
    <property type="molecule type" value="Genomic_DNA"/>
</dbReference>
<dbReference type="InterPro" id="IPR007487">
    <property type="entry name" value="ABC_transpt-TYRBP-like"/>
</dbReference>
<dbReference type="RefSeq" id="WP_128467106.1">
    <property type="nucleotide sequence ID" value="NZ_CP035108.1"/>
</dbReference>
<proteinExistence type="predicted"/>
<dbReference type="PANTHER" id="PTHR35271">
    <property type="entry name" value="ABC TRANSPORTER, SUBSTRATE-BINDING LIPOPROTEIN-RELATED"/>
    <property type="match status" value="1"/>
</dbReference>
<dbReference type="InterPro" id="IPR028082">
    <property type="entry name" value="Peripla_BP_I"/>
</dbReference>
<dbReference type="PANTHER" id="PTHR35271:SF1">
    <property type="entry name" value="ABC TRANSPORTER, SUBSTRATE-BINDING LIPOPROTEIN"/>
    <property type="match status" value="1"/>
</dbReference>
<feature type="signal peptide" evidence="1">
    <location>
        <begin position="1"/>
        <end position="19"/>
    </location>
</feature>
<dbReference type="SUPFAM" id="SSF53822">
    <property type="entry name" value="Periplasmic binding protein-like I"/>
    <property type="match status" value="1"/>
</dbReference>
<dbReference type="CDD" id="cd06325">
    <property type="entry name" value="PBP1_ABC_unchar_transporter"/>
    <property type="match status" value="1"/>
</dbReference>
<dbReference type="Proteomes" id="UP000287502">
    <property type="component" value="Chromosome"/>
</dbReference>
<dbReference type="KEGG" id="gtl:EP073_10505"/>
<accession>A0A3R5UVN4</accession>
<feature type="chain" id="PRO_5018525423" evidence="1">
    <location>
        <begin position="20"/>
        <end position="320"/>
    </location>
</feature>
<name>A0A3R5UVN4_9BACT</name>